<feature type="transmembrane region" description="Helical" evidence="1">
    <location>
        <begin position="179"/>
        <end position="200"/>
    </location>
</feature>
<accession>A9NYW8</accession>
<protein>
    <recommendedName>
        <fullName evidence="3">Cardiolipin synthase N-terminal domain-containing protein</fullName>
    </recommendedName>
</protein>
<dbReference type="PANTHER" id="PTHR36009:SF3">
    <property type="entry name" value="TRANSMEMBRANE PROTEIN"/>
    <property type="match status" value="1"/>
</dbReference>
<organism evidence="2">
    <name type="scientific">Picea sitchensis</name>
    <name type="common">Sitka spruce</name>
    <name type="synonym">Pinus sitchensis</name>
    <dbReference type="NCBI Taxonomy" id="3332"/>
    <lineage>
        <taxon>Eukaryota</taxon>
        <taxon>Viridiplantae</taxon>
        <taxon>Streptophyta</taxon>
        <taxon>Embryophyta</taxon>
        <taxon>Tracheophyta</taxon>
        <taxon>Spermatophyta</taxon>
        <taxon>Pinopsida</taxon>
        <taxon>Pinidae</taxon>
        <taxon>Conifers I</taxon>
        <taxon>Pinales</taxon>
        <taxon>Pinaceae</taxon>
        <taxon>Picea</taxon>
    </lineage>
</organism>
<keyword evidence="1" id="KW-1133">Transmembrane helix</keyword>
<keyword evidence="1" id="KW-0812">Transmembrane</keyword>
<dbReference type="PANTHER" id="PTHR36009">
    <property type="match status" value="1"/>
</dbReference>
<feature type="transmembrane region" description="Helical" evidence="1">
    <location>
        <begin position="147"/>
        <end position="167"/>
    </location>
</feature>
<proteinExistence type="evidence at transcript level"/>
<sequence>MEFTTSRSLPSKPISAISNQFGLIHAKPAFSYCNKLLVHKYSSSTFTLAFNHCPPIQRSSRPHLLTAVTTRRKQPLSVCRSGSDDLNINKNGNGSEWLTSILLFGLWAALLYYVFVLSPNQTANRDFYFLRKLLNLEGDDGFQMNPVLVSLWYIMGFWPLVYSMLLLPTGRSSKNKVPVWPFLVMSFFGGAYALIPYFVLWRPPPPVADKEETERWPLKVLESKITAVIHATCIDFLTLSSLSPFWVYNDMTIRNWFNKGYWLLPLTLVPYLGPTLYLALRPPLPSAMVTDEKNR</sequence>
<feature type="transmembrane region" description="Helical" evidence="1">
    <location>
        <begin position="97"/>
        <end position="115"/>
    </location>
</feature>
<evidence type="ECO:0000313" key="2">
    <source>
        <dbReference type="EMBL" id="ABK25829.1"/>
    </source>
</evidence>
<name>A9NYW8_PICSI</name>
<feature type="transmembrane region" description="Helical" evidence="1">
    <location>
        <begin position="260"/>
        <end position="280"/>
    </location>
</feature>
<reference evidence="2" key="1">
    <citation type="journal article" date="2008" name="BMC Genomics">
        <title>A conifer genomics resource of 200,000 spruce (Picea spp.) ESTs and 6,464 high-quality, sequence-finished full-length cDNAs for Sitka spruce (Picea sitchensis).</title>
        <authorList>
            <person name="Ralph S.G."/>
            <person name="Chun H.J."/>
            <person name="Kolosova N."/>
            <person name="Cooper D."/>
            <person name="Oddy C."/>
            <person name="Ritland C.E."/>
            <person name="Kirkpatrick R."/>
            <person name="Moore R."/>
            <person name="Barber S."/>
            <person name="Holt R.A."/>
            <person name="Jones S.J."/>
            <person name="Marra M.A."/>
            <person name="Douglas C.J."/>
            <person name="Ritland K."/>
            <person name="Bohlmann J."/>
        </authorList>
    </citation>
    <scope>NUCLEOTIDE SEQUENCE</scope>
    <source>
        <tissue evidence="2">Green portion of the leader tissue</tissue>
    </source>
</reference>
<feature type="transmembrane region" description="Helical" evidence="1">
    <location>
        <begin position="225"/>
        <end position="248"/>
    </location>
</feature>
<evidence type="ECO:0008006" key="3">
    <source>
        <dbReference type="Google" id="ProtNLM"/>
    </source>
</evidence>
<dbReference type="AlphaFoldDB" id="A9NYW8"/>
<evidence type="ECO:0000256" key="1">
    <source>
        <dbReference type="SAM" id="Phobius"/>
    </source>
</evidence>
<keyword evidence="1" id="KW-0472">Membrane</keyword>
<dbReference type="EMBL" id="EF086571">
    <property type="protein sequence ID" value="ABK25829.1"/>
    <property type="molecule type" value="mRNA"/>
</dbReference>